<feature type="compositionally biased region" description="Low complexity" evidence="1">
    <location>
        <begin position="72"/>
        <end position="92"/>
    </location>
</feature>
<dbReference type="AlphaFoldDB" id="A0A642VBU9"/>
<evidence type="ECO:0000259" key="2">
    <source>
        <dbReference type="PROSITE" id="PS50031"/>
    </source>
</evidence>
<feature type="compositionally biased region" description="Polar residues" evidence="1">
    <location>
        <begin position="1"/>
        <end position="19"/>
    </location>
</feature>
<dbReference type="VEuPathDB" id="FungiDB:TRICI_002569"/>
<dbReference type="EMBL" id="SWFS01000179">
    <property type="protein sequence ID" value="KAA8915212.1"/>
    <property type="molecule type" value="Genomic_DNA"/>
</dbReference>
<organism evidence="3 4">
    <name type="scientific">Trichomonascus ciferrii</name>
    <dbReference type="NCBI Taxonomy" id="44093"/>
    <lineage>
        <taxon>Eukaryota</taxon>
        <taxon>Fungi</taxon>
        <taxon>Dikarya</taxon>
        <taxon>Ascomycota</taxon>
        <taxon>Saccharomycotina</taxon>
        <taxon>Dipodascomycetes</taxon>
        <taxon>Dipodascales</taxon>
        <taxon>Trichomonascaceae</taxon>
        <taxon>Trichomonascus</taxon>
        <taxon>Trichomonascus ciferrii complex</taxon>
    </lineage>
</organism>
<comment type="caution">
    <text evidence="3">The sequence shown here is derived from an EMBL/GenBank/DDBJ whole genome shotgun (WGS) entry which is preliminary data.</text>
</comment>
<evidence type="ECO:0000256" key="1">
    <source>
        <dbReference type="SAM" id="MobiDB-lite"/>
    </source>
</evidence>
<evidence type="ECO:0000313" key="3">
    <source>
        <dbReference type="EMBL" id="KAA8915212.1"/>
    </source>
</evidence>
<feature type="compositionally biased region" description="Low complexity" evidence="1">
    <location>
        <begin position="355"/>
        <end position="373"/>
    </location>
</feature>
<dbReference type="InterPro" id="IPR011992">
    <property type="entry name" value="EF-hand-dom_pair"/>
</dbReference>
<dbReference type="OrthoDB" id="10045710at2759"/>
<feature type="region of interest" description="Disordered" evidence="1">
    <location>
        <begin position="1"/>
        <end position="26"/>
    </location>
</feature>
<feature type="compositionally biased region" description="Basic and acidic residues" evidence="1">
    <location>
        <begin position="382"/>
        <end position="397"/>
    </location>
</feature>
<feature type="region of interest" description="Disordered" evidence="1">
    <location>
        <begin position="354"/>
        <end position="397"/>
    </location>
</feature>
<dbReference type="SUPFAM" id="SSF47473">
    <property type="entry name" value="EF-hand"/>
    <property type="match status" value="1"/>
</dbReference>
<dbReference type="Gene3D" id="1.10.238.10">
    <property type="entry name" value="EF-hand"/>
    <property type="match status" value="1"/>
</dbReference>
<keyword evidence="4" id="KW-1185">Reference proteome</keyword>
<accession>A0A642VBU9</accession>
<sequence>MSSSSGGSHLRQTAPNRTGANRYEAFRRQRADELAAAKNKLLQKKTNIMTAAAQSAAVSTKRDPLIGENKNAVSSPVPPQSSSSSTSAASAAFKRPHHPTTSSTDQLLSKGSGIMGTAAAAAGATRTMNYQTVRKTSDPTLSIAALAGASSANSSLAQNEKPVSSDAQSIRSIESIDEPKNALRAAQVSVTHLEEPKSVKKQESDVSRKGAIKAAQQSVVTKPTLQLNTEVSASGPEIVSPVPKRISLPGFVLDGIDDDRRPMTVAHSRRDLTPPSRASTGEADLLRPVSAVEPRVASAGSRPALKLRRSLDDRPEVKAALKAGLETISPDPMKPPKRSRAEASWPRFLFQRTKSAGAGDSSGSSGNNHSGSAVHPVIRTTMRKEGKKSRFNEDKPWKHNLHTGRVEEAERKRYEGLWATNKGIHCRYLTHIEETDDEENNVHGLVVRELWRRSRLPEDILEKIWNLVDRRRIGSLDREEFLVGMWLVDQCLYGRKLPPRVDDKVWSSVSRLNVKINIRKHMHKHIHKHNRKHR</sequence>
<feature type="compositionally biased region" description="Polar residues" evidence="1">
    <location>
        <begin position="99"/>
        <end position="109"/>
    </location>
</feature>
<dbReference type="SMART" id="SM00027">
    <property type="entry name" value="EH"/>
    <property type="match status" value="1"/>
</dbReference>
<dbReference type="InterPro" id="IPR000261">
    <property type="entry name" value="EH_dom"/>
</dbReference>
<feature type="domain" description="EH" evidence="2">
    <location>
        <begin position="410"/>
        <end position="499"/>
    </location>
</feature>
<dbReference type="PROSITE" id="PS50031">
    <property type="entry name" value="EH"/>
    <property type="match status" value="1"/>
</dbReference>
<reference evidence="3" key="1">
    <citation type="journal article" date="2019" name="G3 (Bethesda)">
        <title>Genome Assemblies of Two Rare Opportunistic Yeast Pathogens: Diutina rugosa (syn. Candida rugosa) and Trichomonascus ciferrii (syn. Candida ciferrii).</title>
        <authorList>
            <person name="Mixao V."/>
            <person name="Saus E."/>
            <person name="Hansen A.P."/>
            <person name="Lass-Florl C."/>
            <person name="Gabaldon T."/>
        </authorList>
    </citation>
    <scope>NUCLEOTIDE SEQUENCE</scope>
    <source>
        <strain evidence="3">CBS 4856</strain>
    </source>
</reference>
<feature type="region of interest" description="Disordered" evidence="1">
    <location>
        <begin position="51"/>
        <end position="110"/>
    </location>
</feature>
<protein>
    <recommendedName>
        <fullName evidence="2">EH domain-containing protein</fullName>
    </recommendedName>
</protein>
<dbReference type="Proteomes" id="UP000761534">
    <property type="component" value="Unassembled WGS sequence"/>
</dbReference>
<name>A0A642VBU9_9ASCO</name>
<evidence type="ECO:0000313" key="4">
    <source>
        <dbReference type="Proteomes" id="UP000761534"/>
    </source>
</evidence>
<gene>
    <name evidence="3" type="ORF">TRICI_002569</name>
</gene>
<proteinExistence type="predicted"/>
<dbReference type="Pfam" id="PF12763">
    <property type="entry name" value="EH"/>
    <property type="match status" value="1"/>
</dbReference>
<dbReference type="CDD" id="cd00052">
    <property type="entry name" value="EH"/>
    <property type="match status" value="1"/>
</dbReference>